<dbReference type="GO" id="GO:0003677">
    <property type="term" value="F:DNA binding"/>
    <property type="evidence" value="ECO:0007669"/>
    <property type="project" value="UniProtKB-UniRule"/>
</dbReference>
<accession>A0A1S8RV19</accession>
<name>A0A1S8RV19_CLOBE</name>
<dbReference type="Pfam" id="PF14278">
    <property type="entry name" value="TetR_C_8"/>
    <property type="match status" value="1"/>
</dbReference>
<evidence type="ECO:0000256" key="2">
    <source>
        <dbReference type="PROSITE-ProRule" id="PRU00335"/>
    </source>
</evidence>
<organism evidence="4 5">
    <name type="scientific">Clostridium beijerinckii</name>
    <name type="common">Clostridium MP</name>
    <dbReference type="NCBI Taxonomy" id="1520"/>
    <lineage>
        <taxon>Bacteria</taxon>
        <taxon>Bacillati</taxon>
        <taxon>Bacillota</taxon>
        <taxon>Clostridia</taxon>
        <taxon>Eubacteriales</taxon>
        <taxon>Clostridiaceae</taxon>
        <taxon>Clostridium</taxon>
    </lineage>
</organism>
<dbReference type="SUPFAM" id="SSF46689">
    <property type="entry name" value="Homeodomain-like"/>
    <property type="match status" value="1"/>
</dbReference>
<dbReference type="InterPro" id="IPR039532">
    <property type="entry name" value="TetR_C_Firmicutes"/>
</dbReference>
<dbReference type="AlphaFoldDB" id="A0A1S8RV19"/>
<evidence type="ECO:0000313" key="4">
    <source>
        <dbReference type="EMBL" id="OOM57063.1"/>
    </source>
</evidence>
<dbReference type="PANTHER" id="PTHR43479">
    <property type="entry name" value="ACREF/ENVCD OPERON REPRESSOR-RELATED"/>
    <property type="match status" value="1"/>
</dbReference>
<feature type="DNA-binding region" description="H-T-H motif" evidence="2">
    <location>
        <begin position="34"/>
        <end position="53"/>
    </location>
</feature>
<dbReference type="PROSITE" id="PS50977">
    <property type="entry name" value="HTH_TETR_2"/>
    <property type="match status" value="1"/>
</dbReference>
<dbReference type="InterPro" id="IPR009057">
    <property type="entry name" value="Homeodomain-like_sf"/>
</dbReference>
<feature type="domain" description="HTH tetR-type" evidence="3">
    <location>
        <begin position="11"/>
        <end position="71"/>
    </location>
</feature>
<dbReference type="PANTHER" id="PTHR43479:SF7">
    <property type="entry name" value="TETR-FAMILY TRANSCRIPTIONAL REGULATOR"/>
    <property type="match status" value="1"/>
</dbReference>
<reference evidence="4 5" key="1">
    <citation type="submission" date="2016-05" db="EMBL/GenBank/DDBJ databases">
        <title>Microbial solvent formation.</title>
        <authorList>
            <person name="Poehlein A."/>
            <person name="Montoya Solano J.D."/>
            <person name="Flitsch S."/>
            <person name="Krabben P."/>
            <person name="Duerre P."/>
            <person name="Daniel R."/>
        </authorList>
    </citation>
    <scope>NUCLEOTIDE SEQUENCE [LARGE SCALE GENOMIC DNA]</scope>
    <source>
        <strain evidence="4 5">DSM 53</strain>
    </source>
</reference>
<protein>
    <submittedName>
        <fullName evidence="4">Division inhibitor protein</fullName>
    </submittedName>
</protein>
<evidence type="ECO:0000259" key="3">
    <source>
        <dbReference type="PROSITE" id="PS50977"/>
    </source>
</evidence>
<dbReference type="Gene3D" id="1.10.357.10">
    <property type="entry name" value="Tetracycline Repressor, domain 2"/>
    <property type="match status" value="1"/>
</dbReference>
<proteinExistence type="predicted"/>
<dbReference type="InterPro" id="IPR050624">
    <property type="entry name" value="HTH-type_Tx_Regulator"/>
</dbReference>
<dbReference type="Proteomes" id="UP000190973">
    <property type="component" value="Unassembled WGS sequence"/>
</dbReference>
<evidence type="ECO:0000256" key="1">
    <source>
        <dbReference type="ARBA" id="ARBA00023125"/>
    </source>
</evidence>
<gene>
    <name evidence="4" type="ORF">CLBCK_42460</name>
</gene>
<keyword evidence="1 2" id="KW-0238">DNA-binding</keyword>
<evidence type="ECO:0000313" key="5">
    <source>
        <dbReference type="Proteomes" id="UP000190973"/>
    </source>
</evidence>
<dbReference type="EMBL" id="LZZI01000118">
    <property type="protein sequence ID" value="OOM57063.1"/>
    <property type="molecule type" value="Genomic_DNA"/>
</dbReference>
<dbReference type="RefSeq" id="WP_077840493.1">
    <property type="nucleotide sequence ID" value="NZ_JABTAE010000001.1"/>
</dbReference>
<comment type="caution">
    <text evidence="4">The sequence shown here is derived from an EMBL/GenBank/DDBJ whole genome shotgun (WGS) entry which is preliminary data.</text>
</comment>
<dbReference type="InterPro" id="IPR001647">
    <property type="entry name" value="HTH_TetR"/>
</dbReference>
<sequence>MEQNKVDRRIRRTKKVLIEALTKLMSEKKINKITVKELTALADVNRSTFYLYYNDIYDMLEKIETGLFNDFIEAYDKFSEETASYDNLLSFLTYLLEFIKTNADMFKILLGHDGDYAFIEKFKNFIKYANLPVNSSFSNTKAHYYIPYTISGFIGVVQQWLNDDMNVPPKDLAAIIIEMF</sequence>